<feature type="signal peptide" evidence="1">
    <location>
        <begin position="1"/>
        <end position="25"/>
    </location>
</feature>
<sequence>MTSKQFWTVLLAWIVFFWLFTGVAPLPDRGGGATAGWRQNVNKHGGITYGRDELLRLSRCNNSAPISVPDEITKRIRKRGRRGGVRARWRRRGSRVSVPAVVCGKVRSIRN</sequence>
<feature type="chain" id="PRO_5042121389" description="Secreted protein" evidence="1">
    <location>
        <begin position="26"/>
        <end position="111"/>
    </location>
</feature>
<evidence type="ECO:0000313" key="2">
    <source>
        <dbReference type="EMBL" id="KAK3868362.1"/>
    </source>
</evidence>
<dbReference type="AlphaFoldDB" id="A0AAE1F718"/>
<name>A0AAE1F718_PETCI</name>
<keyword evidence="3" id="KW-1185">Reference proteome</keyword>
<dbReference type="EMBL" id="JAWQEG010003028">
    <property type="protein sequence ID" value="KAK3868362.1"/>
    <property type="molecule type" value="Genomic_DNA"/>
</dbReference>
<organism evidence="2 3">
    <name type="scientific">Petrolisthes cinctipes</name>
    <name type="common">Flat porcelain crab</name>
    <dbReference type="NCBI Taxonomy" id="88211"/>
    <lineage>
        <taxon>Eukaryota</taxon>
        <taxon>Metazoa</taxon>
        <taxon>Ecdysozoa</taxon>
        <taxon>Arthropoda</taxon>
        <taxon>Crustacea</taxon>
        <taxon>Multicrustacea</taxon>
        <taxon>Malacostraca</taxon>
        <taxon>Eumalacostraca</taxon>
        <taxon>Eucarida</taxon>
        <taxon>Decapoda</taxon>
        <taxon>Pleocyemata</taxon>
        <taxon>Anomura</taxon>
        <taxon>Galatheoidea</taxon>
        <taxon>Porcellanidae</taxon>
        <taxon>Petrolisthes</taxon>
    </lineage>
</organism>
<proteinExistence type="predicted"/>
<accession>A0AAE1F718</accession>
<evidence type="ECO:0000256" key="1">
    <source>
        <dbReference type="SAM" id="SignalP"/>
    </source>
</evidence>
<evidence type="ECO:0008006" key="4">
    <source>
        <dbReference type="Google" id="ProtNLM"/>
    </source>
</evidence>
<protein>
    <recommendedName>
        <fullName evidence="4">Secreted protein</fullName>
    </recommendedName>
</protein>
<reference evidence="2" key="1">
    <citation type="submission" date="2023-10" db="EMBL/GenBank/DDBJ databases">
        <title>Genome assemblies of two species of porcelain crab, Petrolisthes cinctipes and Petrolisthes manimaculis (Anomura: Porcellanidae).</title>
        <authorList>
            <person name="Angst P."/>
        </authorList>
    </citation>
    <scope>NUCLEOTIDE SEQUENCE</scope>
    <source>
        <strain evidence="2">PB745_01</strain>
        <tissue evidence="2">Gill</tissue>
    </source>
</reference>
<gene>
    <name evidence="2" type="ORF">Pcinc_026233</name>
</gene>
<keyword evidence="1" id="KW-0732">Signal</keyword>
<dbReference type="Proteomes" id="UP001286313">
    <property type="component" value="Unassembled WGS sequence"/>
</dbReference>
<evidence type="ECO:0000313" key="3">
    <source>
        <dbReference type="Proteomes" id="UP001286313"/>
    </source>
</evidence>
<comment type="caution">
    <text evidence="2">The sequence shown here is derived from an EMBL/GenBank/DDBJ whole genome shotgun (WGS) entry which is preliminary data.</text>
</comment>